<organism evidence="11">
    <name type="scientific">Soboliphyme baturini</name>
    <dbReference type="NCBI Taxonomy" id="241478"/>
    <lineage>
        <taxon>Eukaryota</taxon>
        <taxon>Metazoa</taxon>
        <taxon>Ecdysozoa</taxon>
        <taxon>Nematoda</taxon>
        <taxon>Enoplea</taxon>
        <taxon>Dorylaimia</taxon>
        <taxon>Dioctophymatida</taxon>
        <taxon>Dioctophymatoidea</taxon>
        <taxon>Soboliphymatidae</taxon>
        <taxon>Soboliphyme</taxon>
    </lineage>
</organism>
<dbReference type="OrthoDB" id="1262810at2759"/>
<sequence length="100" mass="11231">MPLVKCPIPVTGVHGRYAAALYSAAVKSKSLEKVETEIKDIQNEFLKDPGFKNFIVDPFVNKREKKKAIVQVLQKLNAMDITQRFFGIVLNLLPALFVLS</sequence>
<evidence type="ECO:0000256" key="2">
    <source>
        <dbReference type="ARBA" id="ARBA00007046"/>
    </source>
</evidence>
<comment type="similarity">
    <text evidence="2">Belongs to the ATPase delta chain family.</text>
</comment>
<gene>
    <name evidence="9" type="ORF">SBAD_LOCUS12713</name>
</gene>
<dbReference type="Pfam" id="PF00213">
    <property type="entry name" value="OSCP"/>
    <property type="match status" value="1"/>
</dbReference>
<evidence type="ECO:0000256" key="5">
    <source>
        <dbReference type="ARBA" id="ARBA00023065"/>
    </source>
</evidence>
<dbReference type="EMBL" id="UZAM01018576">
    <property type="protein sequence ID" value="VDP51161.1"/>
    <property type="molecule type" value="Genomic_DNA"/>
</dbReference>
<dbReference type="GO" id="GO:0046933">
    <property type="term" value="F:proton-transporting ATP synthase activity, rotational mechanism"/>
    <property type="evidence" value="ECO:0007669"/>
    <property type="project" value="InterPro"/>
</dbReference>
<accession>A0A183JA16</accession>
<dbReference type="SUPFAM" id="SSF47928">
    <property type="entry name" value="N-terminal domain of the delta subunit of the F1F0-ATP synthase"/>
    <property type="match status" value="1"/>
</dbReference>
<dbReference type="WBParaSite" id="SBAD_0001312401-mRNA-1">
    <property type="protein sequence ID" value="SBAD_0001312401-mRNA-1"/>
    <property type="gene ID" value="SBAD_0001312401"/>
</dbReference>
<name>A0A183JA16_9BILA</name>
<keyword evidence="3" id="KW-0813">Transport</keyword>
<protein>
    <recommendedName>
        <fullName evidence="8">Oligomycin sensitivity conferral protein</fullName>
    </recommendedName>
</protein>
<comment type="subcellular location">
    <subcellularLocation>
        <location evidence="1">Membrane</location>
    </subcellularLocation>
</comment>
<evidence type="ECO:0000313" key="11">
    <source>
        <dbReference type="WBParaSite" id="SBAD_0001312401-mRNA-1"/>
    </source>
</evidence>
<evidence type="ECO:0000256" key="8">
    <source>
        <dbReference type="ARBA" id="ARBA00033369"/>
    </source>
</evidence>
<reference evidence="9 10" key="2">
    <citation type="submission" date="2018-11" db="EMBL/GenBank/DDBJ databases">
        <authorList>
            <consortium name="Pathogen Informatics"/>
        </authorList>
    </citation>
    <scope>NUCLEOTIDE SEQUENCE [LARGE SCALE GENOMIC DNA]</scope>
</reference>
<keyword evidence="6" id="KW-0472">Membrane</keyword>
<evidence type="ECO:0000256" key="7">
    <source>
        <dbReference type="ARBA" id="ARBA00023310"/>
    </source>
</evidence>
<keyword evidence="10" id="KW-1185">Reference proteome</keyword>
<dbReference type="GO" id="GO:0016020">
    <property type="term" value="C:membrane"/>
    <property type="evidence" value="ECO:0007669"/>
    <property type="project" value="UniProtKB-SubCell"/>
</dbReference>
<evidence type="ECO:0000256" key="3">
    <source>
        <dbReference type="ARBA" id="ARBA00022448"/>
    </source>
</evidence>
<evidence type="ECO:0000256" key="4">
    <source>
        <dbReference type="ARBA" id="ARBA00022781"/>
    </source>
</evidence>
<evidence type="ECO:0000256" key="6">
    <source>
        <dbReference type="ARBA" id="ARBA00023136"/>
    </source>
</evidence>
<dbReference type="AlphaFoldDB" id="A0A183JA16"/>
<evidence type="ECO:0000313" key="10">
    <source>
        <dbReference type="Proteomes" id="UP000270296"/>
    </source>
</evidence>
<evidence type="ECO:0000313" key="9">
    <source>
        <dbReference type="EMBL" id="VDP51161.1"/>
    </source>
</evidence>
<dbReference type="PANTHER" id="PTHR11910">
    <property type="entry name" value="ATP SYNTHASE DELTA CHAIN"/>
    <property type="match status" value="1"/>
</dbReference>
<dbReference type="Proteomes" id="UP000270296">
    <property type="component" value="Unassembled WGS sequence"/>
</dbReference>
<dbReference type="InterPro" id="IPR000711">
    <property type="entry name" value="ATPase_OSCP/dsu"/>
</dbReference>
<proteinExistence type="inferred from homology"/>
<keyword evidence="4" id="KW-0375">Hydrogen ion transport</keyword>
<reference evidence="11" key="1">
    <citation type="submission" date="2016-06" db="UniProtKB">
        <authorList>
            <consortium name="WormBaseParasite"/>
        </authorList>
    </citation>
    <scope>IDENTIFICATION</scope>
</reference>
<keyword evidence="5" id="KW-0406">Ion transport</keyword>
<keyword evidence="7" id="KW-0066">ATP synthesis</keyword>
<evidence type="ECO:0000256" key="1">
    <source>
        <dbReference type="ARBA" id="ARBA00004370"/>
    </source>
</evidence>
<dbReference type="InterPro" id="IPR026015">
    <property type="entry name" value="ATP_synth_OSCP/delta_N_sf"/>
</dbReference>
<dbReference type="Gene3D" id="1.10.520.20">
    <property type="entry name" value="N-terminal domain of the delta subunit of the F1F0-ATP synthase"/>
    <property type="match status" value="1"/>
</dbReference>